<sequence length="94" mass="10708">MQNLANILGCSIEKLPTTYLGMPLGNTLINAVLNSLPTYVVSFFPLPAKVRKKLDRLRRRIPMVWQQGREGVLFYELENSQTSKITRGTMIEEP</sequence>
<evidence type="ECO:0000313" key="2">
    <source>
        <dbReference type="Proteomes" id="UP000824120"/>
    </source>
</evidence>
<proteinExistence type="predicted"/>
<name>A0A9J5ZJB3_SOLCO</name>
<dbReference type="PANTHER" id="PTHR33116:SF78">
    <property type="entry name" value="OS12G0587133 PROTEIN"/>
    <property type="match status" value="1"/>
</dbReference>
<evidence type="ECO:0000313" key="1">
    <source>
        <dbReference type="EMBL" id="KAG5611956.1"/>
    </source>
</evidence>
<dbReference type="Proteomes" id="UP000824120">
    <property type="component" value="Chromosome 4"/>
</dbReference>
<keyword evidence="2" id="KW-1185">Reference proteome</keyword>
<reference evidence="1 2" key="1">
    <citation type="submission" date="2020-09" db="EMBL/GenBank/DDBJ databases">
        <title>De no assembly of potato wild relative species, Solanum commersonii.</title>
        <authorList>
            <person name="Cho K."/>
        </authorList>
    </citation>
    <scope>NUCLEOTIDE SEQUENCE [LARGE SCALE GENOMIC DNA]</scope>
    <source>
        <strain evidence="1">LZ3.2</strain>
        <tissue evidence="1">Leaf</tissue>
    </source>
</reference>
<protein>
    <submittedName>
        <fullName evidence="1">Uncharacterized protein</fullName>
    </submittedName>
</protein>
<gene>
    <name evidence="1" type="ORF">H5410_023237</name>
</gene>
<dbReference type="EMBL" id="JACXVP010000004">
    <property type="protein sequence ID" value="KAG5611956.1"/>
    <property type="molecule type" value="Genomic_DNA"/>
</dbReference>
<comment type="caution">
    <text evidence="1">The sequence shown here is derived from an EMBL/GenBank/DDBJ whole genome shotgun (WGS) entry which is preliminary data.</text>
</comment>
<organism evidence="1 2">
    <name type="scientific">Solanum commersonii</name>
    <name type="common">Commerson's wild potato</name>
    <name type="synonym">Commerson's nightshade</name>
    <dbReference type="NCBI Taxonomy" id="4109"/>
    <lineage>
        <taxon>Eukaryota</taxon>
        <taxon>Viridiplantae</taxon>
        <taxon>Streptophyta</taxon>
        <taxon>Embryophyta</taxon>
        <taxon>Tracheophyta</taxon>
        <taxon>Spermatophyta</taxon>
        <taxon>Magnoliopsida</taxon>
        <taxon>eudicotyledons</taxon>
        <taxon>Gunneridae</taxon>
        <taxon>Pentapetalae</taxon>
        <taxon>asterids</taxon>
        <taxon>lamiids</taxon>
        <taxon>Solanales</taxon>
        <taxon>Solanaceae</taxon>
        <taxon>Solanoideae</taxon>
        <taxon>Solaneae</taxon>
        <taxon>Solanum</taxon>
    </lineage>
</organism>
<accession>A0A9J5ZJB3</accession>
<dbReference type="PANTHER" id="PTHR33116">
    <property type="entry name" value="REVERSE TRANSCRIPTASE ZINC-BINDING DOMAIN-CONTAINING PROTEIN-RELATED-RELATED"/>
    <property type="match status" value="1"/>
</dbReference>
<dbReference type="AlphaFoldDB" id="A0A9J5ZJB3"/>